<sequence>MSSKVDDESSHHQVKKRRRTKKEEKKNQGEGLKQTPRGYGERKVLAELPKVDSLTFGEVLGFGHFSHVYSGVYRNKYPAAIKIIERGSRRLVAKEIDLLKKLRGLPHIIQLYEVMDLEETTLLVFEKAESISAEEFYSKVTISNFRHILRCLLTALLYAHEKGVVHRDVKLGNIMISPDFSELKLIDWGCGATIKEKMSSKAGSRTCRSIEMLLGFEGYETSGDMWAVGAFIYTVLCGGKLPWRMPNSWQTIVTLSSYFGRRNTLELADNLGCEVPDDVVEAIKAETPTRLSANYSNDMKSLQDHDLIDLMHHLLDINYETRYSASEALDHAFFTHDESNYEYEYEYDDQ</sequence>
<evidence type="ECO:0000256" key="7">
    <source>
        <dbReference type="ARBA" id="ARBA00047899"/>
    </source>
</evidence>
<feature type="compositionally biased region" description="Basic and acidic residues" evidence="11">
    <location>
        <begin position="1"/>
        <end position="11"/>
    </location>
</feature>
<dbReference type="PANTHER" id="PTHR24054">
    <property type="entry name" value="CASEIN KINASE II SUBUNIT ALPHA"/>
    <property type="match status" value="1"/>
</dbReference>
<dbReference type="InterPro" id="IPR045216">
    <property type="entry name" value="CK2_alpha"/>
</dbReference>
<dbReference type="Gene3D" id="1.10.510.10">
    <property type="entry name" value="Transferase(Phosphotransferase) domain 1"/>
    <property type="match status" value="1"/>
</dbReference>
<dbReference type="SUPFAM" id="SSF56112">
    <property type="entry name" value="Protein kinase-like (PK-like)"/>
    <property type="match status" value="1"/>
</dbReference>
<protein>
    <recommendedName>
        <fullName evidence="1">non-specific serine/threonine protein kinase</fullName>
        <ecNumber evidence="1">2.7.11.1</ecNumber>
    </recommendedName>
</protein>
<keyword evidence="4 9" id="KW-0547">Nucleotide-binding</keyword>
<evidence type="ECO:0000256" key="4">
    <source>
        <dbReference type="ARBA" id="ARBA00022741"/>
    </source>
</evidence>
<proteinExistence type="inferred from homology"/>
<feature type="region of interest" description="Disordered" evidence="11">
    <location>
        <begin position="1"/>
        <end position="36"/>
    </location>
</feature>
<gene>
    <name evidence="13" type="ORF">M9Y10_043986</name>
</gene>
<dbReference type="InterPro" id="IPR008271">
    <property type="entry name" value="Ser/Thr_kinase_AS"/>
</dbReference>
<dbReference type="Proteomes" id="UP001470230">
    <property type="component" value="Unassembled WGS sequence"/>
</dbReference>
<evidence type="ECO:0000256" key="5">
    <source>
        <dbReference type="ARBA" id="ARBA00022777"/>
    </source>
</evidence>
<dbReference type="Pfam" id="PF00069">
    <property type="entry name" value="Pkinase"/>
    <property type="match status" value="1"/>
</dbReference>
<dbReference type="PANTHER" id="PTHR24054:SF0">
    <property type="entry name" value="CASEIN KINASE II SUBUNIT ALPHA"/>
    <property type="match status" value="1"/>
</dbReference>
<organism evidence="13 14">
    <name type="scientific">Tritrichomonas musculus</name>
    <dbReference type="NCBI Taxonomy" id="1915356"/>
    <lineage>
        <taxon>Eukaryota</taxon>
        <taxon>Metamonada</taxon>
        <taxon>Parabasalia</taxon>
        <taxon>Tritrichomonadida</taxon>
        <taxon>Tritrichomonadidae</taxon>
        <taxon>Tritrichomonas</taxon>
    </lineage>
</organism>
<evidence type="ECO:0000256" key="2">
    <source>
        <dbReference type="ARBA" id="ARBA00022527"/>
    </source>
</evidence>
<evidence type="ECO:0000256" key="3">
    <source>
        <dbReference type="ARBA" id="ARBA00022679"/>
    </source>
</evidence>
<evidence type="ECO:0000256" key="10">
    <source>
        <dbReference type="RuleBase" id="RU000304"/>
    </source>
</evidence>
<dbReference type="PROSITE" id="PS50011">
    <property type="entry name" value="PROTEIN_KINASE_DOM"/>
    <property type="match status" value="1"/>
</dbReference>
<dbReference type="PROSITE" id="PS00107">
    <property type="entry name" value="PROTEIN_KINASE_ATP"/>
    <property type="match status" value="1"/>
</dbReference>
<evidence type="ECO:0000256" key="1">
    <source>
        <dbReference type="ARBA" id="ARBA00012513"/>
    </source>
</evidence>
<keyword evidence="6 9" id="KW-0067">ATP-binding</keyword>
<name>A0ABR2K163_9EUKA</name>
<evidence type="ECO:0000313" key="13">
    <source>
        <dbReference type="EMBL" id="KAK8884865.1"/>
    </source>
</evidence>
<dbReference type="EMBL" id="JAPFFF010000008">
    <property type="protein sequence ID" value="KAK8884865.1"/>
    <property type="molecule type" value="Genomic_DNA"/>
</dbReference>
<comment type="similarity">
    <text evidence="10">Belongs to the protein kinase superfamily.</text>
</comment>
<dbReference type="InterPro" id="IPR000719">
    <property type="entry name" value="Prot_kinase_dom"/>
</dbReference>
<evidence type="ECO:0000313" key="14">
    <source>
        <dbReference type="Proteomes" id="UP001470230"/>
    </source>
</evidence>
<comment type="caution">
    <text evidence="13">The sequence shown here is derived from an EMBL/GenBank/DDBJ whole genome shotgun (WGS) entry which is preliminary data.</text>
</comment>
<evidence type="ECO:0000256" key="6">
    <source>
        <dbReference type="ARBA" id="ARBA00022840"/>
    </source>
</evidence>
<keyword evidence="2 10" id="KW-0723">Serine/threonine-protein kinase</keyword>
<reference evidence="13 14" key="1">
    <citation type="submission" date="2024-04" db="EMBL/GenBank/DDBJ databases">
        <title>Tritrichomonas musculus Genome.</title>
        <authorList>
            <person name="Alves-Ferreira E."/>
            <person name="Grigg M."/>
            <person name="Lorenzi H."/>
            <person name="Galac M."/>
        </authorList>
    </citation>
    <scope>NUCLEOTIDE SEQUENCE [LARGE SCALE GENOMIC DNA]</scope>
    <source>
        <strain evidence="13 14">EAF2021</strain>
    </source>
</reference>
<feature type="domain" description="Protein kinase" evidence="12">
    <location>
        <begin position="54"/>
        <end position="334"/>
    </location>
</feature>
<dbReference type="PROSITE" id="PS00108">
    <property type="entry name" value="PROTEIN_KINASE_ST"/>
    <property type="match status" value="1"/>
</dbReference>
<keyword evidence="14" id="KW-1185">Reference proteome</keyword>
<evidence type="ECO:0000259" key="12">
    <source>
        <dbReference type="PROSITE" id="PS50011"/>
    </source>
</evidence>
<dbReference type="InterPro" id="IPR011009">
    <property type="entry name" value="Kinase-like_dom_sf"/>
</dbReference>
<keyword evidence="3" id="KW-0808">Transferase</keyword>
<dbReference type="InterPro" id="IPR017441">
    <property type="entry name" value="Protein_kinase_ATP_BS"/>
</dbReference>
<evidence type="ECO:0000256" key="9">
    <source>
        <dbReference type="PROSITE-ProRule" id="PRU10141"/>
    </source>
</evidence>
<comment type="catalytic activity">
    <reaction evidence="7">
        <text>L-threonyl-[protein] + ATP = O-phospho-L-threonyl-[protein] + ADP + H(+)</text>
        <dbReference type="Rhea" id="RHEA:46608"/>
        <dbReference type="Rhea" id="RHEA-COMP:11060"/>
        <dbReference type="Rhea" id="RHEA-COMP:11605"/>
        <dbReference type="ChEBI" id="CHEBI:15378"/>
        <dbReference type="ChEBI" id="CHEBI:30013"/>
        <dbReference type="ChEBI" id="CHEBI:30616"/>
        <dbReference type="ChEBI" id="CHEBI:61977"/>
        <dbReference type="ChEBI" id="CHEBI:456216"/>
        <dbReference type="EC" id="2.7.11.1"/>
    </reaction>
</comment>
<dbReference type="Gene3D" id="3.30.200.20">
    <property type="entry name" value="Phosphorylase Kinase, domain 1"/>
    <property type="match status" value="1"/>
</dbReference>
<feature type="binding site" evidence="9">
    <location>
        <position position="82"/>
    </location>
    <ligand>
        <name>ATP</name>
        <dbReference type="ChEBI" id="CHEBI:30616"/>
    </ligand>
</feature>
<accession>A0ABR2K163</accession>
<comment type="catalytic activity">
    <reaction evidence="8">
        <text>L-seryl-[protein] + ATP = O-phospho-L-seryl-[protein] + ADP + H(+)</text>
        <dbReference type="Rhea" id="RHEA:17989"/>
        <dbReference type="Rhea" id="RHEA-COMP:9863"/>
        <dbReference type="Rhea" id="RHEA-COMP:11604"/>
        <dbReference type="ChEBI" id="CHEBI:15378"/>
        <dbReference type="ChEBI" id="CHEBI:29999"/>
        <dbReference type="ChEBI" id="CHEBI:30616"/>
        <dbReference type="ChEBI" id="CHEBI:83421"/>
        <dbReference type="ChEBI" id="CHEBI:456216"/>
        <dbReference type="EC" id="2.7.11.1"/>
    </reaction>
</comment>
<dbReference type="EC" id="2.7.11.1" evidence="1"/>
<evidence type="ECO:0000256" key="8">
    <source>
        <dbReference type="ARBA" id="ARBA00048679"/>
    </source>
</evidence>
<dbReference type="SMART" id="SM00220">
    <property type="entry name" value="S_TKc"/>
    <property type="match status" value="1"/>
</dbReference>
<keyword evidence="5" id="KW-0418">Kinase</keyword>
<evidence type="ECO:0000256" key="11">
    <source>
        <dbReference type="SAM" id="MobiDB-lite"/>
    </source>
</evidence>